<dbReference type="Proteomes" id="UP000054375">
    <property type="component" value="Unassembled WGS sequence"/>
</dbReference>
<protein>
    <submittedName>
        <fullName evidence="1">Uncharacterized protein</fullName>
    </submittedName>
</protein>
<dbReference type="AlphaFoldDB" id="A0A117QY67"/>
<dbReference type="EMBL" id="LMWV01000031">
    <property type="protein sequence ID" value="KUN60780.1"/>
    <property type="molecule type" value="Genomic_DNA"/>
</dbReference>
<comment type="caution">
    <text evidence="1">The sequence shown here is derived from an EMBL/GenBank/DDBJ whole genome shotgun (WGS) entry which is preliminary data.</text>
</comment>
<proteinExistence type="predicted"/>
<accession>A0A117QY67</accession>
<reference evidence="1 2" key="1">
    <citation type="submission" date="2015-10" db="EMBL/GenBank/DDBJ databases">
        <title>Draft genome sequence of Streptomyces griseorubiginosus DSM 40469, type strain for the species Streptomyces griseorubiginosus.</title>
        <authorList>
            <person name="Ruckert C."/>
            <person name="Winkler A."/>
            <person name="Kalinowski J."/>
            <person name="Kampfer P."/>
            <person name="Glaeser S."/>
        </authorList>
    </citation>
    <scope>NUCLEOTIDE SEQUENCE [LARGE SCALE GENOMIC DNA]</scope>
    <source>
        <strain evidence="1 2">DSM 40469</strain>
    </source>
</reference>
<sequence length="177" mass="18240">MSAGRWAVGGGAVVVLVATGAWARWPGGTGVDADLWSRVRPAVEARLLEQAHGTGVGEPGARWFCRAEAVDLDERGGLVRAGVSTLCVEYGVRAGSLEECSGAEVPQVMRLRREADGDYVVVSAETAPDGAGHAEWVTARFGHVTAAALDATMSSTALESAARSHFGLPADAPVGPC</sequence>
<organism evidence="1 2">
    <name type="scientific">Streptomyces griseorubiginosus</name>
    <dbReference type="NCBI Taxonomy" id="67304"/>
    <lineage>
        <taxon>Bacteria</taxon>
        <taxon>Bacillati</taxon>
        <taxon>Actinomycetota</taxon>
        <taxon>Actinomycetes</taxon>
        <taxon>Kitasatosporales</taxon>
        <taxon>Streptomycetaceae</taxon>
        <taxon>Streptomyces</taxon>
    </lineage>
</organism>
<name>A0A117QY67_9ACTN</name>
<keyword evidence="2" id="KW-1185">Reference proteome</keyword>
<evidence type="ECO:0000313" key="2">
    <source>
        <dbReference type="Proteomes" id="UP000054375"/>
    </source>
</evidence>
<gene>
    <name evidence="1" type="ORF">AQJ54_36240</name>
</gene>
<dbReference type="RefSeq" id="WP_062245094.1">
    <property type="nucleotide sequence ID" value="NZ_JBPJFL010000002.1"/>
</dbReference>
<evidence type="ECO:0000313" key="1">
    <source>
        <dbReference type="EMBL" id="KUN60780.1"/>
    </source>
</evidence>